<dbReference type="Proteomes" id="UP001153076">
    <property type="component" value="Unassembled WGS sequence"/>
</dbReference>
<protein>
    <recommendedName>
        <fullName evidence="5">DUF4005 domain-containing protein</fullName>
    </recommendedName>
</protein>
<dbReference type="PROSITE" id="PS50096">
    <property type="entry name" value="IQ"/>
    <property type="match status" value="2"/>
</dbReference>
<evidence type="ECO:0000256" key="2">
    <source>
        <dbReference type="ARBA" id="ARBA00024341"/>
    </source>
</evidence>
<accession>A0A9Q1KCK3</accession>
<comment type="function">
    <text evidence="4">May be involved in cooperative interactions with calmodulins or calmodulin-like proteins. Recruits calmodulin proteins to microtubules, thus being a potential scaffold in cellular signaling and trafficking. May associate with nucleic acids and regulate gene expression at the transcriptional or post-transcriptional level.</text>
</comment>
<organism evidence="6 7">
    <name type="scientific">Carnegiea gigantea</name>
    <dbReference type="NCBI Taxonomy" id="171969"/>
    <lineage>
        <taxon>Eukaryota</taxon>
        <taxon>Viridiplantae</taxon>
        <taxon>Streptophyta</taxon>
        <taxon>Embryophyta</taxon>
        <taxon>Tracheophyta</taxon>
        <taxon>Spermatophyta</taxon>
        <taxon>Magnoliopsida</taxon>
        <taxon>eudicotyledons</taxon>
        <taxon>Gunneridae</taxon>
        <taxon>Pentapetalae</taxon>
        <taxon>Caryophyllales</taxon>
        <taxon>Cactineae</taxon>
        <taxon>Cactaceae</taxon>
        <taxon>Cactoideae</taxon>
        <taxon>Echinocereeae</taxon>
        <taxon>Carnegiea</taxon>
    </lineage>
</organism>
<gene>
    <name evidence="6" type="ORF">Cgig2_013614</name>
</gene>
<evidence type="ECO:0000256" key="3">
    <source>
        <dbReference type="ARBA" id="ARBA00024378"/>
    </source>
</evidence>
<keyword evidence="7" id="KW-1185">Reference proteome</keyword>
<reference evidence="6" key="1">
    <citation type="submission" date="2022-04" db="EMBL/GenBank/DDBJ databases">
        <title>Carnegiea gigantea Genome sequencing and assembly v2.</title>
        <authorList>
            <person name="Copetti D."/>
            <person name="Sanderson M.J."/>
            <person name="Burquez A."/>
            <person name="Wojciechowski M.F."/>
        </authorList>
    </citation>
    <scope>NUCLEOTIDE SEQUENCE</scope>
    <source>
        <strain evidence="6">SGP5-SGP5p</strain>
        <tissue evidence="6">Aerial part</tissue>
    </source>
</reference>
<dbReference type="GO" id="GO:0005516">
    <property type="term" value="F:calmodulin binding"/>
    <property type="evidence" value="ECO:0007669"/>
    <property type="project" value="UniProtKB-KW"/>
</dbReference>
<evidence type="ECO:0000256" key="1">
    <source>
        <dbReference type="ARBA" id="ARBA00022860"/>
    </source>
</evidence>
<sequence>MAKAKKNWWFHLLKNLFTCESKSKPKLQKEKTKGWRLIFGRSMLKQLPTSIPPKSLSEAREEQRKHALNVAKATAAAAEAAVVAAQAAAEVVRLTSVSRPSLRRQDREIQNLAAIKIQNAFRGYIARKALRALKGVIRMQAIARGRAVRRRVSISLKHLSSSNQAQVVQSRILPRTIGAGERNQSSKFECKNQRQWAGTLCSKEEFESVYLKRQEAVIRRELMKQYSFSHRERQYSQMLEETMPLRNSERHASLRRQWAEDNVYNKGKLESAALDFNTRLSDMSANLRIKPRNLARQTEVAEDVSSPLSHPRRSFCHLMPKPGGDDCQLSSSSNFPTYMAATKSAKAKMRSMSTPRQRLGYLDTCFEHGSWSSFNGEWQRELHLFARTKQPPVLFNLRASLEVLIKHGKHISLNRLIRPLWGTFLDMLKQVSIVNYFIFDACGGPTIRRPASL</sequence>
<dbReference type="Gene3D" id="1.20.5.190">
    <property type="match status" value="1"/>
</dbReference>
<evidence type="ECO:0000259" key="5">
    <source>
        <dbReference type="Pfam" id="PF13178"/>
    </source>
</evidence>
<dbReference type="CDD" id="cd23767">
    <property type="entry name" value="IQCD"/>
    <property type="match status" value="1"/>
</dbReference>
<dbReference type="InterPro" id="IPR027417">
    <property type="entry name" value="P-loop_NTPase"/>
</dbReference>
<comment type="subunit">
    <text evidence="3">Binds to multiple calmodulin (CaM) in the presence of Ca(2+) and CaM-like proteins.</text>
</comment>
<dbReference type="OrthoDB" id="696085at2759"/>
<feature type="domain" description="DUF4005" evidence="5">
    <location>
        <begin position="329"/>
        <end position="358"/>
    </location>
</feature>
<proteinExistence type="inferred from homology"/>
<evidence type="ECO:0000313" key="7">
    <source>
        <dbReference type="Proteomes" id="UP001153076"/>
    </source>
</evidence>
<dbReference type="EMBL" id="JAKOGI010000189">
    <property type="protein sequence ID" value="KAJ8440455.1"/>
    <property type="molecule type" value="Genomic_DNA"/>
</dbReference>
<dbReference type="InterPro" id="IPR000048">
    <property type="entry name" value="IQ_motif_EF-hand-BS"/>
</dbReference>
<dbReference type="Pfam" id="PF13178">
    <property type="entry name" value="DUF4005"/>
    <property type="match status" value="1"/>
</dbReference>
<comment type="caution">
    <text evidence="6">The sequence shown here is derived from an EMBL/GenBank/DDBJ whole genome shotgun (WGS) entry which is preliminary data.</text>
</comment>
<dbReference type="Pfam" id="PF00612">
    <property type="entry name" value="IQ"/>
    <property type="match status" value="1"/>
</dbReference>
<dbReference type="SMART" id="SM00015">
    <property type="entry name" value="IQ"/>
    <property type="match status" value="1"/>
</dbReference>
<dbReference type="PANTHER" id="PTHR32295:SF212">
    <property type="entry name" value="CALMODULIN BINDING PROTEIN-RELATED"/>
    <property type="match status" value="1"/>
</dbReference>
<dbReference type="InterPro" id="IPR025064">
    <property type="entry name" value="DUF4005"/>
</dbReference>
<dbReference type="AlphaFoldDB" id="A0A9Q1KCK3"/>
<name>A0A9Q1KCK3_9CARY</name>
<dbReference type="SUPFAM" id="SSF52540">
    <property type="entry name" value="P-loop containing nucleoside triphosphate hydrolases"/>
    <property type="match status" value="1"/>
</dbReference>
<keyword evidence="1" id="KW-0112">Calmodulin-binding</keyword>
<dbReference type="PANTHER" id="PTHR32295">
    <property type="entry name" value="IQ-DOMAIN 5-RELATED"/>
    <property type="match status" value="1"/>
</dbReference>
<comment type="similarity">
    <text evidence="2">Belongs to the IQD family.</text>
</comment>
<evidence type="ECO:0000256" key="4">
    <source>
        <dbReference type="ARBA" id="ARBA00045534"/>
    </source>
</evidence>
<evidence type="ECO:0000313" key="6">
    <source>
        <dbReference type="EMBL" id="KAJ8440455.1"/>
    </source>
</evidence>